<dbReference type="InterPro" id="IPR017871">
    <property type="entry name" value="ABC_transporter-like_CS"/>
</dbReference>
<comment type="similarity">
    <text evidence="1">Belongs to the ABC transporter superfamily.</text>
</comment>
<dbReference type="InterPro" id="IPR003439">
    <property type="entry name" value="ABC_transporter-like_ATP-bd"/>
</dbReference>
<feature type="domain" description="ABC transporter" evidence="5">
    <location>
        <begin position="7"/>
        <end position="232"/>
    </location>
</feature>
<dbReference type="PANTHER" id="PTHR42711">
    <property type="entry name" value="ABC TRANSPORTER ATP-BINDING PROTEIN"/>
    <property type="match status" value="1"/>
</dbReference>
<sequence length="313" mass="35085">MKNSVPITVQHLFKSYDDHQVIKGISFDLKKGEVFGLLGPNGAGKTTILESIIGLRKPSSGEISVMGCNPLKQPEKIRSFIGVQPQETNLFPYLKVGETLKLFSSLYKKSRPPEEILRLVGLEDMMNKPTRKLSGGQRKRLLISISLISDPDILFLDEPTASLDPHSRRQIWDIIQSLKEKGKSVFLTTHSMEEAYTQCDRPAILYNGKFAALGTPADLIQTYCPQQRLFLKYAGQKRVEQIKSIPEIKESSIKTLPAGYELEIVAEPITKNVISSVMKQIDADWSSIRIEQGTLEDVFLKLTGKKIREGVLV</sequence>
<evidence type="ECO:0000256" key="3">
    <source>
        <dbReference type="ARBA" id="ARBA00022741"/>
    </source>
</evidence>
<dbReference type="InterPro" id="IPR027417">
    <property type="entry name" value="P-loop_NTPase"/>
</dbReference>
<dbReference type="RefSeq" id="WP_013390650.1">
    <property type="nucleotide sequence ID" value="NC_014639.1"/>
</dbReference>
<dbReference type="CDD" id="cd03263">
    <property type="entry name" value="ABC_subfamily_A"/>
    <property type="match status" value="1"/>
</dbReference>
<reference evidence="6 7" key="1">
    <citation type="journal article" date="2011" name="Front. Microbiol.">
        <title>Genomic signatures of strain selection and enhancement in Bacillus atrophaeus var. globigii, a historical biowarfare simulant.</title>
        <authorList>
            <person name="Gibbons H.S."/>
            <person name="Broomall S.M."/>
            <person name="McNew L.A."/>
            <person name="Daligault H."/>
            <person name="Chapman C."/>
            <person name="Bruce D."/>
            <person name="Karavis M."/>
            <person name="Krepps M."/>
            <person name="McGregor P.A."/>
            <person name="Hong C."/>
            <person name="Park K.H."/>
            <person name="Akmal A."/>
            <person name="Feldman A."/>
            <person name="Lin J.S."/>
            <person name="Chang W.E."/>
            <person name="Higgs B.W."/>
            <person name="Demirev P."/>
            <person name="Lindquist J."/>
            <person name="Liem A."/>
            <person name="Fochler E."/>
            <person name="Read T.D."/>
            <person name="Tapia R."/>
            <person name="Johnson S."/>
            <person name="Bishop-Lilly K.A."/>
            <person name="Detter C."/>
            <person name="Han C."/>
            <person name="Sozhamannan S."/>
            <person name="Rosenzweig C.N."/>
            <person name="Skowronski E.W."/>
        </authorList>
    </citation>
    <scope>NUCLEOTIDE SEQUENCE [LARGE SCALE GENOMIC DNA]</scope>
    <source>
        <strain evidence="6 7">1942</strain>
    </source>
</reference>
<evidence type="ECO:0000256" key="4">
    <source>
        <dbReference type="ARBA" id="ARBA00022840"/>
    </source>
</evidence>
<keyword evidence="7" id="KW-1185">Reference proteome</keyword>
<dbReference type="InterPro" id="IPR003593">
    <property type="entry name" value="AAA+_ATPase"/>
</dbReference>
<keyword evidence="4" id="KW-0067">ATP-binding</keyword>
<evidence type="ECO:0000313" key="6">
    <source>
        <dbReference type="EMBL" id="ADP33749.1"/>
    </source>
</evidence>
<dbReference type="SMART" id="SM00382">
    <property type="entry name" value="AAA"/>
    <property type="match status" value="1"/>
</dbReference>
<dbReference type="Pfam" id="PF00005">
    <property type="entry name" value="ABC_tran"/>
    <property type="match status" value="1"/>
</dbReference>
<evidence type="ECO:0000256" key="2">
    <source>
        <dbReference type="ARBA" id="ARBA00022448"/>
    </source>
</evidence>
<gene>
    <name evidence="6" type="ordered locus">BATR1942_14135</name>
</gene>
<accession>A0ABN3ZEQ8</accession>
<evidence type="ECO:0000259" key="5">
    <source>
        <dbReference type="PROSITE" id="PS50893"/>
    </source>
</evidence>
<dbReference type="Gene3D" id="3.40.50.300">
    <property type="entry name" value="P-loop containing nucleotide triphosphate hydrolases"/>
    <property type="match status" value="1"/>
</dbReference>
<keyword evidence="3" id="KW-0547">Nucleotide-binding</keyword>
<dbReference type="EMBL" id="CP002207">
    <property type="protein sequence ID" value="ADP33749.1"/>
    <property type="molecule type" value="Genomic_DNA"/>
</dbReference>
<dbReference type="Proteomes" id="UP000006867">
    <property type="component" value="Chromosome"/>
</dbReference>
<keyword evidence="2" id="KW-0813">Transport</keyword>
<dbReference type="PROSITE" id="PS00211">
    <property type="entry name" value="ABC_TRANSPORTER_1"/>
    <property type="match status" value="1"/>
</dbReference>
<dbReference type="SUPFAM" id="SSF52540">
    <property type="entry name" value="P-loop containing nucleoside triphosphate hydrolases"/>
    <property type="match status" value="1"/>
</dbReference>
<evidence type="ECO:0000256" key="1">
    <source>
        <dbReference type="ARBA" id="ARBA00005417"/>
    </source>
</evidence>
<proteinExistence type="inferred from homology"/>
<dbReference type="InterPro" id="IPR050763">
    <property type="entry name" value="ABC_transporter_ATP-binding"/>
</dbReference>
<protein>
    <submittedName>
        <fullName evidence="6">ABC transporter related protein</fullName>
    </submittedName>
</protein>
<name>A0ABN3ZEQ8_BACA1</name>
<dbReference type="PANTHER" id="PTHR42711:SF5">
    <property type="entry name" value="ABC TRANSPORTER ATP-BINDING PROTEIN NATA"/>
    <property type="match status" value="1"/>
</dbReference>
<evidence type="ECO:0000313" key="7">
    <source>
        <dbReference type="Proteomes" id="UP000006867"/>
    </source>
</evidence>
<dbReference type="PROSITE" id="PS50893">
    <property type="entry name" value="ABC_TRANSPORTER_2"/>
    <property type="match status" value="1"/>
</dbReference>
<organism evidence="6 7">
    <name type="scientific">Bacillus atrophaeus (strain 1942)</name>
    <dbReference type="NCBI Taxonomy" id="720555"/>
    <lineage>
        <taxon>Bacteria</taxon>
        <taxon>Bacillati</taxon>
        <taxon>Bacillota</taxon>
        <taxon>Bacilli</taxon>
        <taxon>Bacillales</taxon>
        <taxon>Bacillaceae</taxon>
        <taxon>Bacillus</taxon>
    </lineage>
</organism>